<keyword evidence="3 5" id="KW-0012">Acyltransferase</keyword>
<dbReference type="PANTHER" id="PTHR10434:SF66">
    <property type="entry name" value="PHOSPHOLIPID_GLYCEROL ACYLTRANSFERASE DOMAIN-CONTAINING PROTEIN"/>
    <property type="match status" value="1"/>
</dbReference>
<proteinExistence type="predicted"/>
<evidence type="ECO:0000259" key="4">
    <source>
        <dbReference type="SMART" id="SM00563"/>
    </source>
</evidence>
<accession>A0ABY4DNT9</accession>
<protein>
    <submittedName>
        <fullName evidence="5">1-acyl-sn-glycerol-3-phosphate acyltransferase</fullName>
    </submittedName>
</protein>
<dbReference type="InterPro" id="IPR002123">
    <property type="entry name" value="Plipid/glycerol_acylTrfase"/>
</dbReference>
<gene>
    <name evidence="5" type="ORF">LVJ83_06895</name>
</gene>
<dbReference type="CDD" id="cd07989">
    <property type="entry name" value="LPLAT_AGPAT-like"/>
    <property type="match status" value="1"/>
</dbReference>
<reference evidence="5 6" key="1">
    <citation type="journal article" date="2022" name="Res Sq">
        <title>Evolution of multicellular longitudinally dividing oral cavity symbionts (Neisseriaceae).</title>
        <authorList>
            <person name="Nyongesa S."/>
            <person name="Weber P."/>
            <person name="Bernet E."/>
            <person name="Pullido F."/>
            <person name="Nieckarz M."/>
            <person name="Delaby M."/>
            <person name="Nieves C."/>
            <person name="Viehboeck T."/>
            <person name="Krause N."/>
            <person name="Rivera-Millot A."/>
            <person name="Nakamura A."/>
            <person name="Vischer N."/>
            <person name="VanNieuwenhze M."/>
            <person name="Brun Y."/>
            <person name="Cava F."/>
            <person name="Bulgheresi S."/>
            <person name="Veyrier F."/>
        </authorList>
    </citation>
    <scope>NUCLEOTIDE SEQUENCE [LARGE SCALE GENOMIC DNA]</scope>
    <source>
        <strain evidence="5 6">CCUG 63373m</strain>
    </source>
</reference>
<comment type="pathway">
    <text evidence="1">Lipid metabolism.</text>
</comment>
<dbReference type="PANTHER" id="PTHR10434">
    <property type="entry name" value="1-ACYL-SN-GLYCEROL-3-PHOSPHATE ACYLTRANSFERASE"/>
    <property type="match status" value="1"/>
</dbReference>
<dbReference type="Pfam" id="PF01553">
    <property type="entry name" value="Acyltransferase"/>
    <property type="match status" value="1"/>
</dbReference>
<evidence type="ECO:0000256" key="1">
    <source>
        <dbReference type="ARBA" id="ARBA00005189"/>
    </source>
</evidence>
<name>A0ABY4DNT9_9NEIS</name>
<evidence type="ECO:0000313" key="5">
    <source>
        <dbReference type="EMBL" id="UOO80720.1"/>
    </source>
</evidence>
<keyword evidence="6" id="KW-1185">Reference proteome</keyword>
<evidence type="ECO:0000313" key="6">
    <source>
        <dbReference type="Proteomes" id="UP000829817"/>
    </source>
</evidence>
<dbReference type="RefSeq" id="WP_244783791.1">
    <property type="nucleotide sequence ID" value="NZ_CP091508.1"/>
</dbReference>
<evidence type="ECO:0000256" key="3">
    <source>
        <dbReference type="ARBA" id="ARBA00023315"/>
    </source>
</evidence>
<feature type="domain" description="Phospholipid/glycerol acyltransferase" evidence="4">
    <location>
        <begin position="85"/>
        <end position="193"/>
    </location>
</feature>
<dbReference type="SMART" id="SM00563">
    <property type="entry name" value="PlsC"/>
    <property type="match status" value="1"/>
</dbReference>
<organism evidence="5 6">
    <name type="scientific">Uruburuella testudinis</name>
    <dbReference type="NCBI Taxonomy" id="1282863"/>
    <lineage>
        <taxon>Bacteria</taxon>
        <taxon>Pseudomonadati</taxon>
        <taxon>Pseudomonadota</taxon>
        <taxon>Betaproteobacteria</taxon>
        <taxon>Neisseriales</taxon>
        <taxon>Neisseriaceae</taxon>
        <taxon>Uruburuella</taxon>
    </lineage>
</organism>
<dbReference type="Proteomes" id="UP000829817">
    <property type="component" value="Chromosome"/>
</dbReference>
<keyword evidence="2" id="KW-0808">Transferase</keyword>
<dbReference type="GO" id="GO:0016746">
    <property type="term" value="F:acyltransferase activity"/>
    <property type="evidence" value="ECO:0007669"/>
    <property type="project" value="UniProtKB-KW"/>
</dbReference>
<dbReference type="SUPFAM" id="SSF69593">
    <property type="entry name" value="Glycerol-3-phosphate (1)-acyltransferase"/>
    <property type="match status" value="1"/>
</dbReference>
<dbReference type="EMBL" id="CP091508">
    <property type="protein sequence ID" value="UOO80720.1"/>
    <property type="molecule type" value="Genomic_DNA"/>
</dbReference>
<sequence>MRRLNYLRRLLATAFGFVLFGVAGVLFKPVLLPYTLKSTRGDVARQLQARRLVGAIWRFFVRYLLGAGVLSVKFNGLEKLGRPGQLVLANHPSLLDVVLLLSHVPQLNCIVKKDLLHNPAMKSPILACGFIPNDESLEMMDEVDAVLKGGQSLLIFPEGTRTGWDGQVKLHRGAVSIGLRSAAVITPVVIKMTPPNFKKGQPWYKIPPHKVHYEITVGDDIAPQSWLAEKPLPIAARRLNEHLQNYFTRETT</sequence>
<evidence type="ECO:0000256" key="2">
    <source>
        <dbReference type="ARBA" id="ARBA00022679"/>
    </source>
</evidence>